<dbReference type="InterPro" id="IPR035513">
    <property type="entry name" value="Invertase/methylesterase_inhib"/>
</dbReference>
<proteinExistence type="predicted"/>
<dbReference type="AlphaFoldDB" id="A0AAV1RMR2"/>
<name>A0AAV1RMR2_9ROSI</name>
<comment type="caution">
    <text evidence="1">The sequence shown here is derived from an EMBL/GenBank/DDBJ whole genome shotgun (WGS) entry which is preliminary data.</text>
</comment>
<accession>A0AAV1RMR2</accession>
<evidence type="ECO:0000313" key="1">
    <source>
        <dbReference type="EMBL" id="CAK7337056.1"/>
    </source>
</evidence>
<protein>
    <submittedName>
        <fullName evidence="1">Uncharacterized protein</fullName>
    </submittedName>
</protein>
<evidence type="ECO:0000313" key="2">
    <source>
        <dbReference type="Proteomes" id="UP001314170"/>
    </source>
</evidence>
<dbReference type="SUPFAM" id="SSF101148">
    <property type="entry name" value="Plant invertase/pectin methylesterase inhibitor"/>
    <property type="match status" value="1"/>
</dbReference>
<gene>
    <name evidence="1" type="ORF">DCAF_LOCUS12083</name>
</gene>
<sequence>MEVKRKDQMEPHDWMCSTARVIPQSSTEFTKQSCGTTAYPRLCYTSLSIHSSTIQTSPKLLANAALNVNTVIN</sequence>
<dbReference type="EMBL" id="CAWUPB010001010">
    <property type="protein sequence ID" value="CAK7337056.1"/>
    <property type="molecule type" value="Genomic_DNA"/>
</dbReference>
<dbReference type="Proteomes" id="UP001314170">
    <property type="component" value="Unassembled WGS sequence"/>
</dbReference>
<organism evidence="1 2">
    <name type="scientific">Dovyalis caffra</name>
    <dbReference type="NCBI Taxonomy" id="77055"/>
    <lineage>
        <taxon>Eukaryota</taxon>
        <taxon>Viridiplantae</taxon>
        <taxon>Streptophyta</taxon>
        <taxon>Embryophyta</taxon>
        <taxon>Tracheophyta</taxon>
        <taxon>Spermatophyta</taxon>
        <taxon>Magnoliopsida</taxon>
        <taxon>eudicotyledons</taxon>
        <taxon>Gunneridae</taxon>
        <taxon>Pentapetalae</taxon>
        <taxon>rosids</taxon>
        <taxon>fabids</taxon>
        <taxon>Malpighiales</taxon>
        <taxon>Salicaceae</taxon>
        <taxon>Flacourtieae</taxon>
        <taxon>Dovyalis</taxon>
    </lineage>
</organism>
<reference evidence="1 2" key="1">
    <citation type="submission" date="2024-01" db="EMBL/GenBank/DDBJ databases">
        <authorList>
            <person name="Waweru B."/>
        </authorList>
    </citation>
    <scope>NUCLEOTIDE SEQUENCE [LARGE SCALE GENOMIC DNA]</scope>
</reference>
<dbReference type="Gene3D" id="1.20.140.40">
    <property type="entry name" value="Invertase/pectin methylesterase inhibitor family protein"/>
    <property type="match status" value="1"/>
</dbReference>
<keyword evidence="2" id="KW-1185">Reference proteome</keyword>